<evidence type="ECO:0000313" key="3">
    <source>
        <dbReference type="Proteomes" id="UP000281171"/>
    </source>
</evidence>
<organism evidence="2 3">
    <name type="scientific">Allofranklinella schreckenbergeri</name>
    <dbReference type="NCBI Taxonomy" id="1076744"/>
    <lineage>
        <taxon>Bacteria</taxon>
        <taxon>Pseudomonadati</taxon>
        <taxon>Pseudomonadota</taxon>
        <taxon>Betaproteobacteria</taxon>
        <taxon>Burkholderiales</taxon>
        <taxon>Comamonadaceae</taxon>
        <taxon>Allofranklinella</taxon>
    </lineage>
</organism>
<dbReference type="Proteomes" id="UP000281171">
    <property type="component" value="Unassembled WGS sequence"/>
</dbReference>
<dbReference type="AlphaFoldDB" id="A0A3M6R7L3"/>
<evidence type="ECO:0000256" key="1">
    <source>
        <dbReference type="SAM" id="MobiDB-lite"/>
    </source>
</evidence>
<reference evidence="2 3" key="1">
    <citation type="submission" date="2018-10" db="EMBL/GenBank/DDBJ databases">
        <title>Comamonadaceae CDC group NO-1 genome sequencing and assembly.</title>
        <authorList>
            <person name="Bernier A.-M."/>
            <person name="Bernard K."/>
        </authorList>
    </citation>
    <scope>NUCLEOTIDE SEQUENCE [LARGE SCALE GENOMIC DNA]</scope>
    <source>
        <strain evidence="2 3">NML180581</strain>
    </source>
</reference>
<gene>
    <name evidence="2" type="ORF">EBQ24_02000</name>
</gene>
<sequence>MREARSTQHAARSTQHAARSTQAALPLELFLPGKLHLSVIRPPSPQLDDPGGVQDAAGISVGNRFLR</sequence>
<dbReference type="RefSeq" id="WP_122247491.1">
    <property type="nucleotide sequence ID" value="NZ_RDQK01000004.1"/>
</dbReference>
<accession>A0A3M6R7L3</accession>
<name>A0A3M6R7L3_9BURK</name>
<evidence type="ECO:0000313" key="2">
    <source>
        <dbReference type="EMBL" id="RMX11224.1"/>
    </source>
</evidence>
<protein>
    <submittedName>
        <fullName evidence="2">Uncharacterized protein</fullName>
    </submittedName>
</protein>
<feature type="region of interest" description="Disordered" evidence="1">
    <location>
        <begin position="41"/>
        <end position="67"/>
    </location>
</feature>
<comment type="caution">
    <text evidence="2">The sequence shown here is derived from an EMBL/GenBank/DDBJ whole genome shotgun (WGS) entry which is preliminary data.</text>
</comment>
<proteinExistence type="predicted"/>
<dbReference type="EMBL" id="RDQK01000004">
    <property type="protein sequence ID" value="RMX11224.1"/>
    <property type="molecule type" value="Genomic_DNA"/>
</dbReference>